<reference key="2">
    <citation type="submission" date="2011-05" db="EMBL/GenBank/DDBJ databases">
        <title>The Genome of Mycoplasma haemofelis Strain Ohio2, a pathogenic hemoplasma of the cat.</title>
        <authorList>
            <person name="Santos A.P."/>
            <person name="Guimaraes A.M.S."/>
            <person name="SanMiguel P.J."/>
            <person name="Martin S.W."/>
            <person name="Messick J.B."/>
        </authorList>
    </citation>
    <scope>NUCLEOTIDE SEQUENCE</scope>
    <source>
        <strain>Ohio2</strain>
    </source>
</reference>
<dbReference type="HOGENOM" id="CLU_087258_0_0_14"/>
<name>F6FIN4_MYCHI</name>
<organism evidence="3 4">
    <name type="scientific">Mycoplasma haemofelis (strain Ohio2)</name>
    <dbReference type="NCBI Taxonomy" id="859194"/>
    <lineage>
        <taxon>Bacteria</taxon>
        <taxon>Bacillati</taxon>
        <taxon>Mycoplasmatota</taxon>
        <taxon>Mollicutes</taxon>
        <taxon>Mycoplasmataceae</taxon>
        <taxon>Mycoplasma</taxon>
    </lineage>
</organism>
<keyword evidence="1" id="KW-0175">Coiled coil</keyword>
<sequence length="252" mass="27437">MSVLAPLKLAGLTCAGVGGTCSVVYAGGSWLSGFSGVHVDDDSVIQTVADKFSSRLIAKGRDSVWRNRLSKLKGHKDGKLDQGLEEIKTNKDGKKTEKDLQAWCEEAKIKPHSGEGADLIVKGVEDYCTYMIKDQVNKAISSDKKGTDTWKPVNKRLMEYKGSLSDEMKKLKEKVKNEDSTELQAWCFASYEKPFQDKNDQLYKDVSTFCVAIKQAQKPSDKAVKPDAAKTPAPKGGVQAAPAAAADTKKST</sequence>
<dbReference type="BioCyc" id="MHAE859194:G1GR7-816-MONOMER"/>
<feature type="compositionally biased region" description="Basic and acidic residues" evidence="2">
    <location>
        <begin position="219"/>
        <end position="228"/>
    </location>
</feature>
<reference evidence="3 4" key="1">
    <citation type="journal article" date="2011" name="J. Bacteriol.">
        <title>Complete genome sequences of two hemotropic Mycoplasmas, Mycoplasma haemofelis strain Ohio2 and Mycoplasma suis strain Illinois.</title>
        <authorList>
            <person name="Messick J.B."/>
            <person name="Santos A.P."/>
            <person name="Guimaraes A.M."/>
        </authorList>
    </citation>
    <scope>NUCLEOTIDE SEQUENCE [LARGE SCALE GENOMIC DNA]</scope>
    <source>
        <strain evidence="3 4">Ohio2</strain>
    </source>
</reference>
<feature type="region of interest" description="Disordered" evidence="2">
    <location>
        <begin position="217"/>
        <end position="252"/>
    </location>
</feature>
<evidence type="ECO:0000313" key="4">
    <source>
        <dbReference type="Proteomes" id="UP000007952"/>
    </source>
</evidence>
<accession>F6FIN4</accession>
<feature type="coiled-coil region" evidence="1">
    <location>
        <begin position="154"/>
        <end position="181"/>
    </location>
</feature>
<dbReference type="Proteomes" id="UP000007952">
    <property type="component" value="Chromosome"/>
</dbReference>
<dbReference type="KEGG" id="mhf:MHF_0818"/>
<gene>
    <name evidence="3" type="ordered locus">MHF_0818</name>
</gene>
<protein>
    <submittedName>
        <fullName evidence="3">Uncharacterized protein</fullName>
    </submittedName>
</protein>
<proteinExistence type="predicted"/>
<dbReference type="STRING" id="859194.MHF_0818"/>
<dbReference type="AlphaFoldDB" id="F6FIN4"/>
<evidence type="ECO:0000256" key="2">
    <source>
        <dbReference type="SAM" id="MobiDB-lite"/>
    </source>
</evidence>
<evidence type="ECO:0000313" key="3">
    <source>
        <dbReference type="EMBL" id="AEG73082.1"/>
    </source>
</evidence>
<dbReference type="EMBL" id="CP002808">
    <property type="protein sequence ID" value="AEG73082.1"/>
    <property type="molecule type" value="Genomic_DNA"/>
</dbReference>
<evidence type="ECO:0000256" key="1">
    <source>
        <dbReference type="SAM" id="Coils"/>
    </source>
</evidence>